<evidence type="ECO:0000259" key="1">
    <source>
        <dbReference type="Pfam" id="PF03235"/>
    </source>
</evidence>
<gene>
    <name evidence="2" type="ORF">HELGO_WM23296</name>
</gene>
<dbReference type="Pfam" id="PF03235">
    <property type="entry name" value="GmrSD_N"/>
    <property type="match status" value="1"/>
</dbReference>
<sequence>MGLSLSAEQKRLTELFAKTNTYLIPSYQRPYSWSEKECLDLWDDLIFIFNHEDSEEYFLGNIVLAKSAKNDVVEVIDGQQRLITLTLFLKVLSLFDGENAYLEEAIWNKDRRDKSKKTPRLRTMVFEDGDNENFEKVLVYTEEEIININIKKSNLFEQNLKFFYDKLNDNEEIEKSKIADFSDFLLERVYILPIQSEDIDEEKAREKALIIFETINNRGLDLSDADIFKAQLYNSASNKKESEEFIERWKDLVSLAKNNDYSLVDVFRIYSHVLRGKNGDKGNEIGLRAFFAQDKKGYISLRKRDYNEILDDLNKILLIIELFNKCIKNEWKVDEEFYSLSKWFQVIDEYTNNYPKYIVFIYLFINSSINKEDNLTLGKEKMKELLLLSQNIIKYVYQYTSAMKIRFVIFEMIVKVAKSEFIDFSKLVEKKNKNTVAEFGSRDGRKKGFSLLSLYLNREQEVVYPYYFNKLISSITIKNRLNNTWEKADYEIYSNSIGNLLVTDDKRKNQVLIQRIEPYSKSKIKDLEKLSTQLSNFNYEDFKEREDDKIDRLVSFFSKDTLW</sequence>
<reference evidence="2" key="1">
    <citation type="submission" date="2020-01" db="EMBL/GenBank/DDBJ databases">
        <authorList>
            <person name="Meier V. D."/>
            <person name="Meier V D."/>
        </authorList>
    </citation>
    <scope>NUCLEOTIDE SEQUENCE</scope>
    <source>
        <strain evidence="2">HLG_WM_MAG_02</strain>
    </source>
</reference>
<dbReference type="PANTHER" id="PTHR35149:SF2">
    <property type="entry name" value="DUF262 DOMAIN-CONTAINING PROTEIN"/>
    <property type="match status" value="1"/>
</dbReference>
<protein>
    <recommendedName>
        <fullName evidence="1">GmrSD restriction endonucleases N-terminal domain-containing protein</fullName>
    </recommendedName>
</protein>
<evidence type="ECO:0000313" key="2">
    <source>
        <dbReference type="EMBL" id="CAA6824388.1"/>
    </source>
</evidence>
<feature type="domain" description="GmrSD restriction endonucleases N-terminal" evidence="1">
    <location>
        <begin position="13"/>
        <end position="232"/>
    </location>
</feature>
<dbReference type="EMBL" id="CACVAZ010000176">
    <property type="protein sequence ID" value="CAA6824388.1"/>
    <property type="molecule type" value="Genomic_DNA"/>
</dbReference>
<name>A0A6S6U8J3_9BACT</name>
<proteinExistence type="predicted"/>
<organism evidence="2">
    <name type="scientific">uncultured Sulfurovum sp</name>
    <dbReference type="NCBI Taxonomy" id="269237"/>
    <lineage>
        <taxon>Bacteria</taxon>
        <taxon>Pseudomonadati</taxon>
        <taxon>Campylobacterota</taxon>
        <taxon>Epsilonproteobacteria</taxon>
        <taxon>Campylobacterales</taxon>
        <taxon>Sulfurovaceae</taxon>
        <taxon>Sulfurovum</taxon>
        <taxon>environmental samples</taxon>
    </lineage>
</organism>
<dbReference type="PANTHER" id="PTHR35149">
    <property type="entry name" value="SLL5132 PROTEIN"/>
    <property type="match status" value="1"/>
</dbReference>
<dbReference type="InterPro" id="IPR004919">
    <property type="entry name" value="GmrSD_N"/>
</dbReference>
<dbReference type="AlphaFoldDB" id="A0A6S6U8J3"/>
<accession>A0A6S6U8J3</accession>